<feature type="transmembrane region" description="Helical" evidence="5">
    <location>
        <begin position="223"/>
        <end position="242"/>
    </location>
</feature>
<gene>
    <name evidence="7" type="ORF">A6A05_00285</name>
</gene>
<keyword evidence="8" id="KW-1185">Reference proteome</keyword>
<feature type="transmembrane region" description="Helical" evidence="5">
    <location>
        <begin position="202"/>
        <end position="218"/>
    </location>
</feature>
<evidence type="ECO:0000256" key="2">
    <source>
        <dbReference type="ARBA" id="ARBA00022692"/>
    </source>
</evidence>
<evidence type="ECO:0000259" key="6">
    <source>
        <dbReference type="Pfam" id="PF04932"/>
    </source>
</evidence>
<evidence type="ECO:0000313" key="8">
    <source>
        <dbReference type="Proteomes" id="UP000078543"/>
    </source>
</evidence>
<dbReference type="AlphaFoldDB" id="A0A178MW23"/>
<dbReference type="PANTHER" id="PTHR37422">
    <property type="entry name" value="TEICHURONIC ACID BIOSYNTHESIS PROTEIN TUAE"/>
    <property type="match status" value="1"/>
</dbReference>
<feature type="transmembrane region" description="Helical" evidence="5">
    <location>
        <begin position="57"/>
        <end position="76"/>
    </location>
</feature>
<evidence type="ECO:0000256" key="3">
    <source>
        <dbReference type="ARBA" id="ARBA00022989"/>
    </source>
</evidence>
<feature type="transmembrane region" description="Helical" evidence="5">
    <location>
        <begin position="366"/>
        <end position="386"/>
    </location>
</feature>
<organism evidence="7 8">
    <name type="scientific">Magnetospirillum moscoviense</name>
    <dbReference type="NCBI Taxonomy" id="1437059"/>
    <lineage>
        <taxon>Bacteria</taxon>
        <taxon>Pseudomonadati</taxon>
        <taxon>Pseudomonadota</taxon>
        <taxon>Alphaproteobacteria</taxon>
        <taxon>Rhodospirillales</taxon>
        <taxon>Rhodospirillaceae</taxon>
        <taxon>Magnetospirillum</taxon>
    </lineage>
</organism>
<name>A0A178MW23_9PROT</name>
<sequence length="421" mass="44653">MTAQRLAGYGFVTAAFLMPVLGVAAPLGIAPLGALLALATVPLVLRTGALRRLPRAILILPALLVVWGAISTLWAIDPREALGGTAKLALSTLAGLVTVAAALDVEDHWRRWTGLALLAAVILAGCVLIVEYLTGNGVTYVRQTLANGSISLLRSSLGRGAVIVAMVAPAAIVLGLSHRFRWGVAALALVLAGLFLGDSLSTRLAVALAILAAVASLLRPPGLLRAVAVATIALMVAIPLAAQRMPDPHHTFQNWRWLPMSSHHRMTIWGFTGQHIAEKPIRGWGMEASRSIPGADEEIQVWRYDADGTRTNVGLREPLLPLHPHNAVLQVWLELGLPGAALLSAFLLAVLRVLSRIDPARRVERAAGLAAFVGTFVVATVSYGFWQSWWQASMWLAAALLAMASRPEGAANTVAIDRAAE</sequence>
<dbReference type="InterPro" id="IPR051533">
    <property type="entry name" value="WaaL-like"/>
</dbReference>
<feature type="domain" description="O-antigen ligase-related" evidence="6">
    <location>
        <begin position="186"/>
        <end position="343"/>
    </location>
</feature>
<evidence type="ECO:0000256" key="4">
    <source>
        <dbReference type="ARBA" id="ARBA00023136"/>
    </source>
</evidence>
<dbReference type="PANTHER" id="PTHR37422:SF13">
    <property type="entry name" value="LIPOPOLYSACCHARIDE BIOSYNTHESIS PROTEIN PA4999-RELATED"/>
    <property type="match status" value="1"/>
</dbReference>
<dbReference type="GO" id="GO:0016020">
    <property type="term" value="C:membrane"/>
    <property type="evidence" value="ECO:0007669"/>
    <property type="project" value="UniProtKB-SubCell"/>
</dbReference>
<feature type="transmembrane region" description="Helical" evidence="5">
    <location>
        <begin position="112"/>
        <end position="133"/>
    </location>
</feature>
<feature type="transmembrane region" description="Helical" evidence="5">
    <location>
        <begin position="20"/>
        <end position="45"/>
    </location>
</feature>
<dbReference type="STRING" id="1437059.A6A05_00285"/>
<protein>
    <recommendedName>
        <fullName evidence="6">O-antigen ligase-related domain-containing protein</fullName>
    </recommendedName>
</protein>
<dbReference type="Pfam" id="PF04932">
    <property type="entry name" value="Wzy_C"/>
    <property type="match status" value="1"/>
</dbReference>
<keyword evidence="4 5" id="KW-0472">Membrane</keyword>
<dbReference type="RefSeq" id="WP_068498076.1">
    <property type="nucleotide sequence ID" value="NZ_LWQU01000104.1"/>
</dbReference>
<dbReference type="Proteomes" id="UP000078543">
    <property type="component" value="Unassembled WGS sequence"/>
</dbReference>
<comment type="caution">
    <text evidence="7">The sequence shown here is derived from an EMBL/GenBank/DDBJ whole genome shotgun (WGS) entry which is preliminary data.</text>
</comment>
<feature type="transmembrane region" description="Helical" evidence="5">
    <location>
        <begin position="153"/>
        <end position="173"/>
    </location>
</feature>
<reference evidence="7 8" key="1">
    <citation type="submission" date="2016-04" db="EMBL/GenBank/DDBJ databases">
        <title>Draft genome sequence of freshwater magnetotactic bacteria Magnetospirillum marisnigri SP-1 and Magnetospirillum moscoviense BB-1.</title>
        <authorList>
            <person name="Koziaeva V."/>
            <person name="Dziuba M.V."/>
            <person name="Ivanov T.M."/>
            <person name="Kuznetsov B."/>
            <person name="Grouzdev D.S."/>
        </authorList>
    </citation>
    <scope>NUCLEOTIDE SEQUENCE [LARGE SCALE GENOMIC DNA]</scope>
    <source>
        <strain evidence="7 8">BB-1</strain>
    </source>
</reference>
<evidence type="ECO:0000256" key="1">
    <source>
        <dbReference type="ARBA" id="ARBA00004141"/>
    </source>
</evidence>
<evidence type="ECO:0000256" key="5">
    <source>
        <dbReference type="SAM" id="Phobius"/>
    </source>
</evidence>
<dbReference type="InterPro" id="IPR007016">
    <property type="entry name" value="O-antigen_ligase-rel_domated"/>
</dbReference>
<comment type="subcellular location">
    <subcellularLocation>
        <location evidence="1">Membrane</location>
        <topology evidence="1">Multi-pass membrane protein</topology>
    </subcellularLocation>
</comment>
<evidence type="ECO:0000313" key="7">
    <source>
        <dbReference type="EMBL" id="OAN55032.1"/>
    </source>
</evidence>
<keyword evidence="3 5" id="KW-1133">Transmembrane helix</keyword>
<keyword evidence="2 5" id="KW-0812">Transmembrane</keyword>
<dbReference type="OrthoDB" id="8050531at2"/>
<accession>A0A178MW23</accession>
<proteinExistence type="predicted"/>
<dbReference type="EMBL" id="LWQU01000104">
    <property type="protein sequence ID" value="OAN55032.1"/>
    <property type="molecule type" value="Genomic_DNA"/>
</dbReference>
<feature type="transmembrane region" description="Helical" evidence="5">
    <location>
        <begin position="335"/>
        <end position="354"/>
    </location>
</feature>